<protein>
    <submittedName>
        <fullName evidence="2">Uncharacterized protein</fullName>
    </submittedName>
</protein>
<accession>A0AAV7MWC0</accession>
<reference evidence="2" key="1">
    <citation type="journal article" date="2022" name="bioRxiv">
        <title>Sequencing and chromosome-scale assembly of the giantPleurodeles waltlgenome.</title>
        <authorList>
            <person name="Brown T."/>
            <person name="Elewa A."/>
            <person name="Iarovenko S."/>
            <person name="Subramanian E."/>
            <person name="Araus A.J."/>
            <person name="Petzold A."/>
            <person name="Susuki M."/>
            <person name="Suzuki K.-i.T."/>
            <person name="Hayashi T."/>
            <person name="Toyoda A."/>
            <person name="Oliveira C."/>
            <person name="Osipova E."/>
            <person name="Leigh N.D."/>
            <person name="Simon A."/>
            <person name="Yun M.H."/>
        </authorList>
    </citation>
    <scope>NUCLEOTIDE SEQUENCE</scope>
    <source>
        <strain evidence="2">20211129_DDA</strain>
        <tissue evidence="2">Liver</tissue>
    </source>
</reference>
<keyword evidence="3" id="KW-1185">Reference proteome</keyword>
<dbReference type="AlphaFoldDB" id="A0AAV7MWC0"/>
<feature type="compositionally biased region" description="Low complexity" evidence="1">
    <location>
        <begin position="80"/>
        <end position="98"/>
    </location>
</feature>
<evidence type="ECO:0000256" key="1">
    <source>
        <dbReference type="SAM" id="MobiDB-lite"/>
    </source>
</evidence>
<proteinExistence type="predicted"/>
<evidence type="ECO:0000313" key="2">
    <source>
        <dbReference type="EMBL" id="KAJ1108053.1"/>
    </source>
</evidence>
<name>A0AAV7MWC0_PLEWA</name>
<feature type="region of interest" description="Disordered" evidence="1">
    <location>
        <begin position="33"/>
        <end position="124"/>
    </location>
</feature>
<organism evidence="2 3">
    <name type="scientific">Pleurodeles waltl</name>
    <name type="common">Iberian ribbed newt</name>
    <dbReference type="NCBI Taxonomy" id="8319"/>
    <lineage>
        <taxon>Eukaryota</taxon>
        <taxon>Metazoa</taxon>
        <taxon>Chordata</taxon>
        <taxon>Craniata</taxon>
        <taxon>Vertebrata</taxon>
        <taxon>Euteleostomi</taxon>
        <taxon>Amphibia</taxon>
        <taxon>Batrachia</taxon>
        <taxon>Caudata</taxon>
        <taxon>Salamandroidea</taxon>
        <taxon>Salamandridae</taxon>
        <taxon>Pleurodelinae</taxon>
        <taxon>Pleurodeles</taxon>
    </lineage>
</organism>
<comment type="caution">
    <text evidence="2">The sequence shown here is derived from an EMBL/GenBank/DDBJ whole genome shotgun (WGS) entry which is preliminary data.</text>
</comment>
<dbReference type="EMBL" id="JANPWB010000013">
    <property type="protein sequence ID" value="KAJ1108053.1"/>
    <property type="molecule type" value="Genomic_DNA"/>
</dbReference>
<gene>
    <name evidence="2" type="ORF">NDU88_005437</name>
</gene>
<feature type="compositionally biased region" description="Polar residues" evidence="1">
    <location>
        <begin position="112"/>
        <end position="124"/>
    </location>
</feature>
<dbReference type="Proteomes" id="UP001066276">
    <property type="component" value="Chromosome 9"/>
</dbReference>
<sequence>MGHWLRHKQLLQFRLPGRIRCHSFQAWALPGTGIRPHRMAQASSQSRHGPSQAAGTGHFRRSRGQNHRSVQAALHSPLYGASRQAAGAGSMRRSSSPGFSTVAGSPGPHAASSDSHTGTGPSKD</sequence>
<evidence type="ECO:0000313" key="3">
    <source>
        <dbReference type="Proteomes" id="UP001066276"/>
    </source>
</evidence>